<protein>
    <submittedName>
        <fullName evidence="3">Uncharacterized protein</fullName>
    </submittedName>
</protein>
<dbReference type="EMBL" id="JBHFFA010000006">
    <property type="protein sequence ID" value="KAL2623164.1"/>
    <property type="molecule type" value="Genomic_DNA"/>
</dbReference>
<keyword evidence="2" id="KW-0472">Membrane</keyword>
<reference evidence="3 4" key="1">
    <citation type="submission" date="2024-09" db="EMBL/GenBank/DDBJ databases">
        <title>Chromosome-scale assembly of Riccia fluitans.</title>
        <authorList>
            <person name="Paukszto L."/>
            <person name="Sawicki J."/>
            <person name="Karawczyk K."/>
            <person name="Piernik-Szablinska J."/>
            <person name="Szczecinska M."/>
            <person name="Mazdziarz M."/>
        </authorList>
    </citation>
    <scope>NUCLEOTIDE SEQUENCE [LARGE SCALE GENOMIC DNA]</scope>
    <source>
        <strain evidence="3">Rf_01</strain>
        <tissue evidence="3">Aerial parts of the thallus</tissue>
    </source>
</reference>
<evidence type="ECO:0000313" key="4">
    <source>
        <dbReference type="Proteomes" id="UP001605036"/>
    </source>
</evidence>
<name>A0ABD1YCJ0_9MARC</name>
<keyword evidence="2" id="KW-1133">Transmembrane helix</keyword>
<feature type="region of interest" description="Disordered" evidence="1">
    <location>
        <begin position="1"/>
        <end position="25"/>
    </location>
</feature>
<keyword evidence="2" id="KW-0812">Transmembrane</keyword>
<dbReference type="Proteomes" id="UP001605036">
    <property type="component" value="Unassembled WGS sequence"/>
</dbReference>
<feature type="compositionally biased region" description="Polar residues" evidence="1">
    <location>
        <begin position="1"/>
        <end position="11"/>
    </location>
</feature>
<gene>
    <name evidence="3" type="ORF">R1flu_003369</name>
</gene>
<accession>A0ABD1YCJ0</accession>
<proteinExistence type="predicted"/>
<keyword evidence="4" id="KW-1185">Reference proteome</keyword>
<evidence type="ECO:0000256" key="2">
    <source>
        <dbReference type="SAM" id="Phobius"/>
    </source>
</evidence>
<feature type="transmembrane region" description="Helical" evidence="2">
    <location>
        <begin position="45"/>
        <end position="68"/>
    </location>
</feature>
<evidence type="ECO:0000256" key="1">
    <source>
        <dbReference type="SAM" id="MobiDB-lite"/>
    </source>
</evidence>
<comment type="caution">
    <text evidence="3">The sequence shown here is derived from an EMBL/GenBank/DDBJ whole genome shotgun (WGS) entry which is preliminary data.</text>
</comment>
<dbReference type="AlphaFoldDB" id="A0ABD1YCJ0"/>
<sequence>MVQGTKGQTWRFSRGKPVIDRSEDLDHRPRRCAADRTVSLKGARIVMGSVVSLGIFVRAVSFMISHLAPAPQGLKQFDALASSPSYVGMAPSSSPLRIGSRGHLLV</sequence>
<organism evidence="3 4">
    <name type="scientific">Riccia fluitans</name>
    <dbReference type="NCBI Taxonomy" id="41844"/>
    <lineage>
        <taxon>Eukaryota</taxon>
        <taxon>Viridiplantae</taxon>
        <taxon>Streptophyta</taxon>
        <taxon>Embryophyta</taxon>
        <taxon>Marchantiophyta</taxon>
        <taxon>Marchantiopsida</taxon>
        <taxon>Marchantiidae</taxon>
        <taxon>Marchantiales</taxon>
        <taxon>Ricciaceae</taxon>
        <taxon>Riccia</taxon>
    </lineage>
</organism>
<evidence type="ECO:0000313" key="3">
    <source>
        <dbReference type="EMBL" id="KAL2623164.1"/>
    </source>
</evidence>